<dbReference type="PANTHER" id="PTHR10151">
    <property type="entry name" value="ECTONUCLEOTIDE PYROPHOSPHATASE/PHOSPHODIESTERASE"/>
    <property type="match status" value="1"/>
</dbReference>
<feature type="chain" id="PRO_5026256118" evidence="1">
    <location>
        <begin position="22"/>
        <end position="410"/>
    </location>
</feature>
<dbReference type="KEGG" id="fes:HER31_04060"/>
<name>A0A6H1UBC3_9GAMM</name>
<evidence type="ECO:0000256" key="1">
    <source>
        <dbReference type="SAM" id="SignalP"/>
    </source>
</evidence>
<dbReference type="SUPFAM" id="SSF53649">
    <property type="entry name" value="Alkaline phosphatase-like"/>
    <property type="match status" value="1"/>
</dbReference>
<accession>A0A6H1UBC3</accession>
<protein>
    <submittedName>
        <fullName evidence="2">Alkaline phosphatase family protein</fullName>
    </submittedName>
</protein>
<dbReference type="AlphaFoldDB" id="A0A6H1UBC3"/>
<dbReference type="InterPro" id="IPR017850">
    <property type="entry name" value="Alkaline_phosphatase_core_sf"/>
</dbReference>
<dbReference type="PANTHER" id="PTHR10151:SF120">
    <property type="entry name" value="BIS(5'-ADENOSYL)-TRIPHOSPHATASE"/>
    <property type="match status" value="1"/>
</dbReference>
<dbReference type="CDD" id="cd16018">
    <property type="entry name" value="Enpp"/>
    <property type="match status" value="1"/>
</dbReference>
<keyword evidence="3" id="KW-1185">Reference proteome</keyword>
<evidence type="ECO:0000313" key="3">
    <source>
        <dbReference type="Proteomes" id="UP000501602"/>
    </source>
</evidence>
<dbReference type="Gene3D" id="3.30.1360.180">
    <property type="match status" value="1"/>
</dbReference>
<proteinExistence type="predicted"/>
<dbReference type="RefSeq" id="WP_168659398.1">
    <property type="nucleotide sequence ID" value="NZ_CP051180.1"/>
</dbReference>
<dbReference type="Pfam" id="PF01663">
    <property type="entry name" value="Phosphodiest"/>
    <property type="match status" value="1"/>
</dbReference>
<evidence type="ECO:0000313" key="2">
    <source>
        <dbReference type="EMBL" id="QIZ76138.1"/>
    </source>
</evidence>
<reference evidence="2 3" key="1">
    <citation type="submission" date="2020-04" db="EMBL/GenBank/DDBJ databases">
        <title>Ferrimonas sp. S7 isolated from sea water.</title>
        <authorList>
            <person name="Bae S.S."/>
            <person name="Baek K."/>
        </authorList>
    </citation>
    <scope>NUCLEOTIDE SEQUENCE [LARGE SCALE GENOMIC DNA]</scope>
    <source>
        <strain evidence="2 3">S7</strain>
    </source>
</reference>
<dbReference type="Proteomes" id="UP000501602">
    <property type="component" value="Chromosome"/>
</dbReference>
<dbReference type="Gene3D" id="3.40.720.10">
    <property type="entry name" value="Alkaline Phosphatase, subunit A"/>
    <property type="match status" value="1"/>
</dbReference>
<dbReference type="GO" id="GO:0016787">
    <property type="term" value="F:hydrolase activity"/>
    <property type="evidence" value="ECO:0007669"/>
    <property type="project" value="UniProtKB-ARBA"/>
</dbReference>
<organism evidence="2 3">
    <name type="scientific">Ferrimonas lipolytica</name>
    <dbReference type="NCBI Taxonomy" id="2724191"/>
    <lineage>
        <taxon>Bacteria</taxon>
        <taxon>Pseudomonadati</taxon>
        <taxon>Pseudomonadota</taxon>
        <taxon>Gammaproteobacteria</taxon>
        <taxon>Alteromonadales</taxon>
        <taxon>Ferrimonadaceae</taxon>
        <taxon>Ferrimonas</taxon>
    </lineage>
</organism>
<dbReference type="EMBL" id="CP051180">
    <property type="protein sequence ID" value="QIZ76138.1"/>
    <property type="molecule type" value="Genomic_DNA"/>
</dbReference>
<feature type="signal peptide" evidence="1">
    <location>
        <begin position="1"/>
        <end position="21"/>
    </location>
</feature>
<gene>
    <name evidence="2" type="ORF">HER31_04060</name>
</gene>
<dbReference type="InterPro" id="IPR002591">
    <property type="entry name" value="Phosphodiest/P_Trfase"/>
</dbReference>
<sequence>MLRVFQAILLVAVLTPVTATAQDLKPYLLVISIDGMRWDYLDVHQPTNLLAFAQHSAQVKHLIPAYPSKTFPNHYSLVTGLYPQHHGIVGNRFYSPELGREYNMRDARTVTDGKFYGGVPIWSLAEQQGLKSAVYFWPGSEAEIAGERPSYYKKYSSKVSSSKRIKQVIDWFELPENERPQYVSVYFSSVDSVGHSNGPFHPRTGKTLRKLDVRIGQLLAEIETLPMAVNVIITSDHGMRSLVDMPKVLIDRRLGAWRKARASFRVIGNGSLIQFYHQGGGDKTAELAKLRSVLDGFDDSQFYTREEIPAELNFSEHSAIGDAVLMSNSHYLTYRDAKPAPAGGHGFDPNIDPDMHTLLLASGPAFQPQVVVDSADNVDLYPLMAQILGLTIEQPIDGELKILRPLLKPD</sequence>
<keyword evidence="1" id="KW-0732">Signal</keyword>